<protein>
    <submittedName>
        <fullName evidence="1">Uncharacterized protein</fullName>
    </submittedName>
</protein>
<comment type="caution">
    <text evidence="1">The sequence shown here is derived from an EMBL/GenBank/DDBJ whole genome shotgun (WGS) entry which is preliminary data.</text>
</comment>
<reference evidence="1" key="2">
    <citation type="submission" date="2021-04" db="EMBL/GenBank/DDBJ databases">
        <authorList>
            <person name="Gilroy R."/>
        </authorList>
    </citation>
    <scope>NUCLEOTIDE SEQUENCE</scope>
    <source>
        <strain evidence="1">ChiSxjej5B17-1746</strain>
    </source>
</reference>
<evidence type="ECO:0000313" key="1">
    <source>
        <dbReference type="EMBL" id="HIW79073.1"/>
    </source>
</evidence>
<dbReference type="AlphaFoldDB" id="A0A9D1R251"/>
<reference evidence="1" key="1">
    <citation type="journal article" date="2021" name="PeerJ">
        <title>Extensive microbial diversity within the chicken gut microbiome revealed by metagenomics and culture.</title>
        <authorList>
            <person name="Gilroy R."/>
            <person name="Ravi A."/>
            <person name="Getino M."/>
            <person name="Pursley I."/>
            <person name="Horton D.L."/>
            <person name="Alikhan N.F."/>
            <person name="Baker D."/>
            <person name="Gharbi K."/>
            <person name="Hall N."/>
            <person name="Watson M."/>
            <person name="Adriaenssens E.M."/>
            <person name="Foster-Nyarko E."/>
            <person name="Jarju S."/>
            <person name="Secka A."/>
            <person name="Antonio M."/>
            <person name="Oren A."/>
            <person name="Chaudhuri R.R."/>
            <person name="La Ragione R."/>
            <person name="Hildebrand F."/>
            <person name="Pallen M.J."/>
        </authorList>
    </citation>
    <scope>NUCLEOTIDE SEQUENCE</scope>
    <source>
        <strain evidence="1">ChiSxjej5B17-1746</strain>
    </source>
</reference>
<accession>A0A9D1R251</accession>
<organism evidence="1 2">
    <name type="scientific">Candidatus Bilophila faecipullorum</name>
    <dbReference type="NCBI Taxonomy" id="2838482"/>
    <lineage>
        <taxon>Bacteria</taxon>
        <taxon>Pseudomonadati</taxon>
        <taxon>Thermodesulfobacteriota</taxon>
        <taxon>Desulfovibrionia</taxon>
        <taxon>Desulfovibrionales</taxon>
        <taxon>Desulfovibrionaceae</taxon>
        <taxon>Bilophila</taxon>
    </lineage>
</organism>
<name>A0A9D1R251_9BACT</name>
<proteinExistence type="predicted"/>
<sequence>MNPAYQGQVDVFCAAYAVINAMRHMHATRLLACRNILHEALLDAARDESFFRALLEQRTDYVDWVDAMLARLEKEGSLLAARPFPAHFPGPDAPPPDELWDCMADWLHKDGRRAVLFQFVRVLYPTDAVIRHWTCGNAVAGHTLLFFDSSIEPGSLHHIERENIITDPALHAPGKVLIVPYTIRLLRTRLR</sequence>
<gene>
    <name evidence="1" type="ORF">H9874_08015</name>
</gene>
<evidence type="ECO:0000313" key="2">
    <source>
        <dbReference type="Proteomes" id="UP000824264"/>
    </source>
</evidence>
<dbReference type="Proteomes" id="UP000824264">
    <property type="component" value="Unassembled WGS sequence"/>
</dbReference>
<dbReference type="EMBL" id="DXGI01000308">
    <property type="protein sequence ID" value="HIW79073.1"/>
    <property type="molecule type" value="Genomic_DNA"/>
</dbReference>